<organism evidence="2 3">
    <name type="scientific">Hermanssonia centrifuga</name>
    <dbReference type="NCBI Taxonomy" id="98765"/>
    <lineage>
        <taxon>Eukaryota</taxon>
        <taxon>Fungi</taxon>
        <taxon>Dikarya</taxon>
        <taxon>Basidiomycota</taxon>
        <taxon>Agaricomycotina</taxon>
        <taxon>Agaricomycetes</taxon>
        <taxon>Polyporales</taxon>
        <taxon>Meruliaceae</taxon>
        <taxon>Hermanssonia</taxon>
    </lineage>
</organism>
<proteinExistence type="predicted"/>
<evidence type="ECO:0000256" key="1">
    <source>
        <dbReference type="SAM" id="MobiDB-lite"/>
    </source>
</evidence>
<protein>
    <submittedName>
        <fullName evidence="2">Uncharacterized protein</fullName>
    </submittedName>
</protein>
<dbReference type="STRING" id="98765.A0A2R6NUX1"/>
<dbReference type="Proteomes" id="UP000186601">
    <property type="component" value="Unassembled WGS sequence"/>
</dbReference>
<feature type="compositionally biased region" description="Basic and acidic residues" evidence="1">
    <location>
        <begin position="69"/>
        <end position="86"/>
    </location>
</feature>
<dbReference type="OrthoDB" id="6278596at2759"/>
<accession>A0A2R6NUX1</accession>
<comment type="caution">
    <text evidence="2">The sequence shown here is derived from an EMBL/GenBank/DDBJ whole genome shotgun (WGS) entry which is preliminary data.</text>
</comment>
<dbReference type="PANTHER" id="PTHR14374">
    <property type="entry name" value="FOIE GRAS"/>
    <property type="match status" value="1"/>
</dbReference>
<evidence type="ECO:0000313" key="3">
    <source>
        <dbReference type="Proteomes" id="UP000186601"/>
    </source>
</evidence>
<name>A0A2R6NUX1_9APHY</name>
<feature type="region of interest" description="Disordered" evidence="1">
    <location>
        <begin position="56"/>
        <end position="96"/>
    </location>
</feature>
<sequence length="120" mass="13769">MPPSEDHQFLPTHSPLSPLTPSSPLYPDGLIAPIWIRKHTTLVPSVFVLFKRIFEYPRPPNQSPLDAVDPERERDREAEERRRDTELAAEISQRKKSTNERSIKLTVVLMASRRMLGANV</sequence>
<feature type="compositionally biased region" description="Low complexity" evidence="1">
    <location>
        <begin position="10"/>
        <end position="22"/>
    </location>
</feature>
<feature type="region of interest" description="Disordered" evidence="1">
    <location>
        <begin position="1"/>
        <end position="22"/>
    </location>
</feature>
<evidence type="ECO:0000313" key="2">
    <source>
        <dbReference type="EMBL" id="PSR77202.1"/>
    </source>
</evidence>
<dbReference type="EMBL" id="MLYV02000808">
    <property type="protein sequence ID" value="PSR77202.1"/>
    <property type="molecule type" value="Genomic_DNA"/>
</dbReference>
<dbReference type="AlphaFoldDB" id="A0A2R6NUX1"/>
<dbReference type="PANTHER" id="PTHR14374:SF0">
    <property type="entry name" value="TRAFFICKING PROTEIN PARTICLE COMPLEX SUBUNIT 11"/>
    <property type="match status" value="1"/>
</dbReference>
<reference evidence="2 3" key="1">
    <citation type="submission" date="2018-02" db="EMBL/GenBank/DDBJ databases">
        <title>Genome sequence of the basidiomycete white-rot fungus Phlebia centrifuga.</title>
        <authorList>
            <person name="Granchi Z."/>
            <person name="Peng M."/>
            <person name="de Vries R.P."/>
            <person name="Hilden K."/>
            <person name="Makela M.R."/>
            <person name="Grigoriev I."/>
            <person name="Riley R."/>
        </authorList>
    </citation>
    <scope>NUCLEOTIDE SEQUENCE [LARGE SCALE GENOMIC DNA]</scope>
    <source>
        <strain evidence="2 3">FBCC195</strain>
    </source>
</reference>
<keyword evidence="3" id="KW-1185">Reference proteome</keyword>
<gene>
    <name evidence="2" type="ORF">PHLCEN_2v8006</name>
</gene>